<proteinExistence type="predicted"/>
<organism evidence="1 2">
    <name type="scientific">Cotesia glomerata</name>
    <name type="common">Lepidopteran parasitic wasp</name>
    <name type="synonym">Apanteles glomeratus</name>
    <dbReference type="NCBI Taxonomy" id="32391"/>
    <lineage>
        <taxon>Eukaryota</taxon>
        <taxon>Metazoa</taxon>
        <taxon>Ecdysozoa</taxon>
        <taxon>Arthropoda</taxon>
        <taxon>Hexapoda</taxon>
        <taxon>Insecta</taxon>
        <taxon>Pterygota</taxon>
        <taxon>Neoptera</taxon>
        <taxon>Endopterygota</taxon>
        <taxon>Hymenoptera</taxon>
        <taxon>Apocrita</taxon>
        <taxon>Ichneumonoidea</taxon>
        <taxon>Braconidae</taxon>
        <taxon>Microgastrinae</taxon>
        <taxon>Cotesia</taxon>
    </lineage>
</organism>
<evidence type="ECO:0000313" key="1">
    <source>
        <dbReference type="EMBL" id="KAH0562095.1"/>
    </source>
</evidence>
<dbReference type="Proteomes" id="UP000826195">
    <property type="component" value="Unassembled WGS sequence"/>
</dbReference>
<sequence>VFRLRLLFGADEMIKFVRISVTLCDNYFKAMHQEQFILTLMCYLTCGALFKEANLLGLMKVVAV</sequence>
<evidence type="ECO:0000313" key="2">
    <source>
        <dbReference type="Proteomes" id="UP000826195"/>
    </source>
</evidence>
<reference evidence="1 2" key="1">
    <citation type="journal article" date="2021" name="J. Hered.">
        <title>A chromosome-level genome assembly of the parasitoid wasp, Cotesia glomerata (Hymenoptera: Braconidae).</title>
        <authorList>
            <person name="Pinto B.J."/>
            <person name="Weis J.J."/>
            <person name="Gamble T."/>
            <person name="Ode P.J."/>
            <person name="Paul R."/>
            <person name="Zaspel J.M."/>
        </authorList>
    </citation>
    <scope>NUCLEOTIDE SEQUENCE [LARGE SCALE GENOMIC DNA]</scope>
    <source>
        <strain evidence="1">CgM1</strain>
    </source>
</reference>
<comment type="caution">
    <text evidence="1">The sequence shown here is derived from an EMBL/GenBank/DDBJ whole genome shotgun (WGS) entry which is preliminary data.</text>
</comment>
<dbReference type="EMBL" id="JAHXZJ010000308">
    <property type="protein sequence ID" value="KAH0562095.1"/>
    <property type="molecule type" value="Genomic_DNA"/>
</dbReference>
<accession>A0AAV7J0Y8</accession>
<gene>
    <name evidence="1" type="ORF">KQX54_000370</name>
</gene>
<dbReference type="AlphaFoldDB" id="A0AAV7J0Y8"/>
<keyword evidence="2" id="KW-1185">Reference proteome</keyword>
<name>A0AAV7J0Y8_COTGL</name>
<protein>
    <submittedName>
        <fullName evidence="1">Uncharacterized protein</fullName>
    </submittedName>
</protein>
<feature type="non-terminal residue" evidence="1">
    <location>
        <position position="1"/>
    </location>
</feature>